<dbReference type="PANTHER" id="PTHR39606:SF1">
    <property type="entry name" value="CELL SURFACE PROTEIN"/>
    <property type="match status" value="1"/>
</dbReference>
<dbReference type="OrthoDB" id="2590867at2759"/>
<evidence type="ECO:0000313" key="2">
    <source>
        <dbReference type="EMBL" id="KAF2034526.1"/>
    </source>
</evidence>
<gene>
    <name evidence="2" type="ORF">EK21DRAFT_108138</name>
</gene>
<proteinExistence type="predicted"/>
<feature type="compositionally biased region" description="Basic and acidic residues" evidence="1">
    <location>
        <begin position="69"/>
        <end position="87"/>
    </location>
</feature>
<keyword evidence="3" id="KW-1185">Reference proteome</keyword>
<feature type="compositionally biased region" description="Gly residues" evidence="1">
    <location>
        <begin position="95"/>
        <end position="104"/>
    </location>
</feature>
<feature type="compositionally biased region" description="Basic and acidic residues" evidence="1">
    <location>
        <begin position="289"/>
        <end position="301"/>
    </location>
</feature>
<name>A0A9P4HG24_9PLEO</name>
<feature type="compositionally biased region" description="Low complexity" evidence="1">
    <location>
        <begin position="126"/>
        <end position="142"/>
    </location>
</feature>
<organism evidence="2 3">
    <name type="scientific">Setomelanomma holmii</name>
    <dbReference type="NCBI Taxonomy" id="210430"/>
    <lineage>
        <taxon>Eukaryota</taxon>
        <taxon>Fungi</taxon>
        <taxon>Dikarya</taxon>
        <taxon>Ascomycota</taxon>
        <taxon>Pezizomycotina</taxon>
        <taxon>Dothideomycetes</taxon>
        <taxon>Pleosporomycetidae</taxon>
        <taxon>Pleosporales</taxon>
        <taxon>Pleosporineae</taxon>
        <taxon>Phaeosphaeriaceae</taxon>
        <taxon>Setomelanomma</taxon>
    </lineage>
</organism>
<comment type="caution">
    <text evidence="2">The sequence shown here is derived from an EMBL/GenBank/DDBJ whole genome shotgun (WGS) entry which is preliminary data.</text>
</comment>
<feature type="region of interest" description="Disordered" evidence="1">
    <location>
        <begin position="15"/>
        <end position="312"/>
    </location>
</feature>
<evidence type="ECO:0000256" key="1">
    <source>
        <dbReference type="SAM" id="MobiDB-lite"/>
    </source>
</evidence>
<feature type="compositionally biased region" description="Low complexity" evidence="1">
    <location>
        <begin position="25"/>
        <end position="63"/>
    </location>
</feature>
<feature type="compositionally biased region" description="Low complexity" evidence="1">
    <location>
        <begin position="177"/>
        <end position="212"/>
    </location>
</feature>
<sequence>MASTVDKIKAKVDNVLHKDKTNDPTHSTHTGTGVGNTTHTGTYGTTGAHTTGAHTTGTHGTTGYSDPTGPHDSHLGNKADPRVDSDHYGNVGNTSGAGGVGTGQYGSSTTHGTHGTTGGLTGGTHTGTHNTNTGYGSTTHGSDPSGPHDSKLANKLDPTVDTNSYGTVQGGHPKYDSNTTGYGSTTHGTTGSLTGGSHNTHGTTGYGSTTHGTTGGLTGGSHNTHGTTGEPLPKALTEDVSRANHHSSGHHTGATGGGLTGAHGQHGAANVGSGNSNKTAGPHNSDLLNKLDPRVDSDLDGSKTTGGNATYR</sequence>
<dbReference type="PANTHER" id="PTHR39606">
    <property type="entry name" value="SURFACE PROTEIN, PUTATIVE-RELATED"/>
    <property type="match status" value="1"/>
</dbReference>
<feature type="compositionally biased region" description="Low complexity" evidence="1">
    <location>
        <begin position="220"/>
        <end position="229"/>
    </location>
</feature>
<feature type="compositionally biased region" description="Polar residues" evidence="1">
    <location>
        <begin position="302"/>
        <end position="312"/>
    </location>
</feature>
<feature type="compositionally biased region" description="Gly residues" evidence="1">
    <location>
        <begin position="115"/>
        <end position="125"/>
    </location>
</feature>
<dbReference type="EMBL" id="ML978161">
    <property type="protein sequence ID" value="KAF2034526.1"/>
    <property type="molecule type" value="Genomic_DNA"/>
</dbReference>
<reference evidence="2" key="1">
    <citation type="journal article" date="2020" name="Stud. Mycol.">
        <title>101 Dothideomycetes genomes: a test case for predicting lifestyles and emergence of pathogens.</title>
        <authorList>
            <person name="Haridas S."/>
            <person name="Albert R."/>
            <person name="Binder M."/>
            <person name="Bloem J."/>
            <person name="Labutti K."/>
            <person name="Salamov A."/>
            <person name="Andreopoulos B."/>
            <person name="Baker S."/>
            <person name="Barry K."/>
            <person name="Bills G."/>
            <person name="Bluhm B."/>
            <person name="Cannon C."/>
            <person name="Castanera R."/>
            <person name="Culley D."/>
            <person name="Daum C."/>
            <person name="Ezra D."/>
            <person name="Gonzalez J."/>
            <person name="Henrissat B."/>
            <person name="Kuo A."/>
            <person name="Liang C."/>
            <person name="Lipzen A."/>
            <person name="Lutzoni F."/>
            <person name="Magnuson J."/>
            <person name="Mondo S."/>
            <person name="Nolan M."/>
            <person name="Ohm R."/>
            <person name="Pangilinan J."/>
            <person name="Park H.-J."/>
            <person name="Ramirez L."/>
            <person name="Alfaro M."/>
            <person name="Sun H."/>
            <person name="Tritt A."/>
            <person name="Yoshinaga Y."/>
            <person name="Zwiers L.-H."/>
            <person name="Turgeon B."/>
            <person name="Goodwin S."/>
            <person name="Spatafora J."/>
            <person name="Crous P."/>
            <person name="Grigoriev I."/>
        </authorList>
    </citation>
    <scope>NUCLEOTIDE SEQUENCE</scope>
    <source>
        <strain evidence="2">CBS 110217</strain>
    </source>
</reference>
<dbReference type="AlphaFoldDB" id="A0A9P4HG24"/>
<dbReference type="Proteomes" id="UP000799777">
    <property type="component" value="Unassembled WGS sequence"/>
</dbReference>
<protein>
    <submittedName>
        <fullName evidence="2">Uncharacterized protein</fullName>
    </submittedName>
</protein>
<accession>A0A9P4HG24</accession>
<evidence type="ECO:0000313" key="3">
    <source>
        <dbReference type="Proteomes" id="UP000799777"/>
    </source>
</evidence>
<feature type="compositionally biased region" description="Low complexity" evidence="1">
    <location>
        <begin position="105"/>
        <end position="114"/>
    </location>
</feature>